<dbReference type="AlphaFoldDB" id="A0A4Y2QEL8"/>
<evidence type="ECO:0000256" key="1">
    <source>
        <dbReference type="SAM" id="Phobius"/>
    </source>
</evidence>
<protein>
    <submittedName>
        <fullName evidence="2">Uncharacterized protein</fullName>
    </submittedName>
</protein>
<dbReference type="Proteomes" id="UP000499080">
    <property type="component" value="Unassembled WGS sequence"/>
</dbReference>
<proteinExistence type="predicted"/>
<evidence type="ECO:0000313" key="3">
    <source>
        <dbReference type="Proteomes" id="UP000499080"/>
    </source>
</evidence>
<organism evidence="2 3">
    <name type="scientific">Araneus ventricosus</name>
    <name type="common">Orbweaver spider</name>
    <name type="synonym">Epeira ventricosa</name>
    <dbReference type="NCBI Taxonomy" id="182803"/>
    <lineage>
        <taxon>Eukaryota</taxon>
        <taxon>Metazoa</taxon>
        <taxon>Ecdysozoa</taxon>
        <taxon>Arthropoda</taxon>
        <taxon>Chelicerata</taxon>
        <taxon>Arachnida</taxon>
        <taxon>Araneae</taxon>
        <taxon>Araneomorphae</taxon>
        <taxon>Entelegynae</taxon>
        <taxon>Araneoidea</taxon>
        <taxon>Araneidae</taxon>
        <taxon>Araneus</taxon>
    </lineage>
</organism>
<evidence type="ECO:0000313" key="2">
    <source>
        <dbReference type="EMBL" id="GBN61861.1"/>
    </source>
</evidence>
<name>A0A4Y2QEL8_ARAVE</name>
<comment type="caution">
    <text evidence="2">The sequence shown here is derived from an EMBL/GenBank/DDBJ whole genome shotgun (WGS) entry which is preliminary data.</text>
</comment>
<keyword evidence="1" id="KW-1133">Transmembrane helix</keyword>
<feature type="transmembrane region" description="Helical" evidence="1">
    <location>
        <begin position="57"/>
        <end position="74"/>
    </location>
</feature>
<accession>A0A4Y2QEL8</accession>
<dbReference type="EMBL" id="BGPR01013708">
    <property type="protein sequence ID" value="GBN61861.1"/>
    <property type="molecule type" value="Genomic_DNA"/>
</dbReference>
<keyword evidence="1" id="KW-0812">Transmembrane</keyword>
<gene>
    <name evidence="2" type="ORF">AVEN_52339_1</name>
</gene>
<sequence>MKRRKSTSKAKTKKEDRKCINELEMHVGAAQKQPSQASKFPHCATVKRRFGRRNQNFLLLSLAVARAAIVAVLWDKANCVMLRFATEWPSLSYFSSLVR</sequence>
<reference evidence="2 3" key="1">
    <citation type="journal article" date="2019" name="Sci. Rep.">
        <title>Orb-weaving spider Araneus ventricosus genome elucidates the spidroin gene catalogue.</title>
        <authorList>
            <person name="Kono N."/>
            <person name="Nakamura H."/>
            <person name="Ohtoshi R."/>
            <person name="Moran D.A.P."/>
            <person name="Shinohara A."/>
            <person name="Yoshida Y."/>
            <person name="Fujiwara M."/>
            <person name="Mori M."/>
            <person name="Tomita M."/>
            <person name="Arakawa K."/>
        </authorList>
    </citation>
    <scope>NUCLEOTIDE SEQUENCE [LARGE SCALE GENOMIC DNA]</scope>
</reference>
<keyword evidence="1" id="KW-0472">Membrane</keyword>
<keyword evidence="3" id="KW-1185">Reference proteome</keyword>